<protein>
    <recommendedName>
        <fullName evidence="2">Zn(2)-C6 fungal-type domain-containing protein</fullName>
    </recommendedName>
</protein>
<reference evidence="3" key="1">
    <citation type="journal article" date="2020" name="Stud. Mycol.">
        <title>101 Dothideomycetes genomes: a test case for predicting lifestyles and emergence of pathogens.</title>
        <authorList>
            <person name="Haridas S."/>
            <person name="Albert R."/>
            <person name="Binder M."/>
            <person name="Bloem J."/>
            <person name="Labutti K."/>
            <person name="Salamov A."/>
            <person name="Andreopoulos B."/>
            <person name="Baker S."/>
            <person name="Barry K."/>
            <person name="Bills G."/>
            <person name="Bluhm B."/>
            <person name="Cannon C."/>
            <person name="Castanera R."/>
            <person name="Culley D."/>
            <person name="Daum C."/>
            <person name="Ezra D."/>
            <person name="Gonzalez J."/>
            <person name="Henrissat B."/>
            <person name="Kuo A."/>
            <person name="Liang C."/>
            <person name="Lipzen A."/>
            <person name="Lutzoni F."/>
            <person name="Magnuson J."/>
            <person name="Mondo S."/>
            <person name="Nolan M."/>
            <person name="Ohm R."/>
            <person name="Pangilinan J."/>
            <person name="Park H.-J."/>
            <person name="Ramirez L."/>
            <person name="Alfaro M."/>
            <person name="Sun H."/>
            <person name="Tritt A."/>
            <person name="Yoshinaga Y."/>
            <person name="Zwiers L.-H."/>
            <person name="Turgeon B."/>
            <person name="Goodwin S."/>
            <person name="Spatafora J."/>
            <person name="Crous P."/>
            <person name="Grigoriev I."/>
        </authorList>
    </citation>
    <scope>NUCLEOTIDE SEQUENCE</scope>
    <source>
        <strain evidence="3">CBS 116435</strain>
    </source>
</reference>
<dbReference type="Proteomes" id="UP000799441">
    <property type="component" value="Unassembled WGS sequence"/>
</dbReference>
<dbReference type="AlphaFoldDB" id="A0A9P4QFD3"/>
<dbReference type="CDD" id="cd00067">
    <property type="entry name" value="GAL4"/>
    <property type="match status" value="1"/>
</dbReference>
<dbReference type="InterPro" id="IPR036864">
    <property type="entry name" value="Zn2-C6_fun-type_DNA-bd_sf"/>
</dbReference>
<evidence type="ECO:0000313" key="4">
    <source>
        <dbReference type="Proteomes" id="UP000799441"/>
    </source>
</evidence>
<sequence>MQKRRSHTKSRKGCINCKKQHVKCDEQGPPCSNCELRRLPCEYKGRSPREQLALREKKPQAPQQNTIELPVRNAVVDDALSMRLLELELIHRWTTTTYRGYSSMPEDNNYLMSIIPRAAFSHEYLLHSIFAVCALEMAVTTPAMLGQQRKQYARASVKYYDQASAAYRAELGKEITTESLHILIIVSELIASMNVVLPHCNFLGACQPRTLLPTITVLFQIMAGTGNMCKIGGPEKVTNSPFPMAAVVRYLREASISSMDAATRIAFSSLRRFNDDFYGLSQTAAKAETLPEVSSEHAYFHQAISVLEMCFAVEASNPTHGWSAAFASQTGQEFIPKVIQRKPIALLILSYWAVLLHAHRTEYWWVGSLGKDLVAELVSELRQISSVLPQGLEKCISWAEQQVGITCRLTESLDEMYVLD</sequence>
<keyword evidence="4" id="KW-1185">Reference proteome</keyword>
<proteinExistence type="predicted"/>
<dbReference type="Pfam" id="PF00172">
    <property type="entry name" value="Zn_clus"/>
    <property type="match status" value="1"/>
</dbReference>
<organism evidence="3 4">
    <name type="scientific">Polychaeton citri CBS 116435</name>
    <dbReference type="NCBI Taxonomy" id="1314669"/>
    <lineage>
        <taxon>Eukaryota</taxon>
        <taxon>Fungi</taxon>
        <taxon>Dikarya</taxon>
        <taxon>Ascomycota</taxon>
        <taxon>Pezizomycotina</taxon>
        <taxon>Dothideomycetes</taxon>
        <taxon>Dothideomycetidae</taxon>
        <taxon>Capnodiales</taxon>
        <taxon>Capnodiaceae</taxon>
        <taxon>Polychaeton</taxon>
    </lineage>
</organism>
<feature type="domain" description="Zn(2)-C6 fungal-type" evidence="2">
    <location>
        <begin position="13"/>
        <end position="43"/>
    </location>
</feature>
<dbReference type="InterPro" id="IPR001138">
    <property type="entry name" value="Zn2Cys6_DnaBD"/>
</dbReference>
<dbReference type="SUPFAM" id="SSF57701">
    <property type="entry name" value="Zn2/Cys6 DNA-binding domain"/>
    <property type="match status" value="1"/>
</dbReference>
<accession>A0A9P4QFD3</accession>
<dbReference type="PANTHER" id="PTHR47784">
    <property type="entry name" value="STEROL UPTAKE CONTROL PROTEIN 2"/>
    <property type="match status" value="1"/>
</dbReference>
<dbReference type="EMBL" id="MU003765">
    <property type="protein sequence ID" value="KAF2726273.1"/>
    <property type="molecule type" value="Genomic_DNA"/>
</dbReference>
<gene>
    <name evidence="3" type="ORF">K431DRAFT_5318</name>
</gene>
<dbReference type="Pfam" id="PF11951">
    <property type="entry name" value="Fungal_trans_2"/>
    <property type="match status" value="1"/>
</dbReference>
<dbReference type="InterPro" id="IPR021858">
    <property type="entry name" value="Fun_TF"/>
</dbReference>
<name>A0A9P4QFD3_9PEZI</name>
<evidence type="ECO:0000256" key="1">
    <source>
        <dbReference type="ARBA" id="ARBA00023242"/>
    </source>
</evidence>
<keyword evidence="1" id="KW-0539">Nucleus</keyword>
<dbReference type="GO" id="GO:0001228">
    <property type="term" value="F:DNA-binding transcription activator activity, RNA polymerase II-specific"/>
    <property type="evidence" value="ECO:0007669"/>
    <property type="project" value="TreeGrafter"/>
</dbReference>
<dbReference type="GO" id="GO:0008270">
    <property type="term" value="F:zinc ion binding"/>
    <property type="evidence" value="ECO:0007669"/>
    <property type="project" value="InterPro"/>
</dbReference>
<evidence type="ECO:0000313" key="3">
    <source>
        <dbReference type="EMBL" id="KAF2726273.1"/>
    </source>
</evidence>
<dbReference type="OrthoDB" id="4937900at2759"/>
<dbReference type="SMART" id="SM00066">
    <property type="entry name" value="GAL4"/>
    <property type="match status" value="1"/>
</dbReference>
<dbReference type="PROSITE" id="PS00463">
    <property type="entry name" value="ZN2_CY6_FUNGAL_1"/>
    <property type="match status" value="1"/>
</dbReference>
<dbReference type="Gene3D" id="4.10.240.10">
    <property type="entry name" value="Zn(2)-C6 fungal-type DNA-binding domain"/>
    <property type="match status" value="1"/>
</dbReference>
<dbReference type="InterPro" id="IPR053157">
    <property type="entry name" value="Sterol_Uptake_Regulator"/>
</dbReference>
<dbReference type="PANTHER" id="PTHR47784:SF10">
    <property type="entry name" value="TRANSCRIPTION FACTOR, PUTATIVE (AFU_ORTHOLOGUE AFUA_6G14150)-RELATED"/>
    <property type="match status" value="1"/>
</dbReference>
<evidence type="ECO:0000259" key="2">
    <source>
        <dbReference type="PROSITE" id="PS50048"/>
    </source>
</evidence>
<comment type="caution">
    <text evidence="3">The sequence shown here is derived from an EMBL/GenBank/DDBJ whole genome shotgun (WGS) entry which is preliminary data.</text>
</comment>
<dbReference type="PROSITE" id="PS50048">
    <property type="entry name" value="ZN2_CY6_FUNGAL_2"/>
    <property type="match status" value="1"/>
</dbReference>